<name>A0ABT2E576_9ENTR</name>
<evidence type="ECO:0008006" key="3">
    <source>
        <dbReference type="Google" id="ProtNLM"/>
    </source>
</evidence>
<dbReference type="PROSITE" id="PS51257">
    <property type="entry name" value="PROKAR_LIPOPROTEIN"/>
    <property type="match status" value="1"/>
</dbReference>
<dbReference type="InterPro" id="IPR054657">
    <property type="entry name" value="T6SS_periplasmic_put"/>
</dbReference>
<keyword evidence="2" id="KW-1185">Reference proteome</keyword>
<dbReference type="Proteomes" id="UP001205357">
    <property type="component" value="Unassembled WGS sequence"/>
</dbReference>
<dbReference type="RefSeq" id="WP_258989351.1">
    <property type="nucleotide sequence ID" value="NZ_JALIGE010000075.1"/>
</dbReference>
<accession>A0ABT2E576</accession>
<proteinExistence type="predicted"/>
<dbReference type="NCBIfam" id="NF045617">
    <property type="entry name" value="mostly_LP"/>
    <property type="match status" value="1"/>
</dbReference>
<protein>
    <recommendedName>
        <fullName evidence="3">Lipoprotein</fullName>
    </recommendedName>
</protein>
<reference evidence="1 2" key="1">
    <citation type="submission" date="2022-04" db="EMBL/GenBank/DDBJ databases">
        <title>Proposal of a three novel species of Scandinavium, Scandinavium hiltneri, Scandinavium manionii, Scandinavium tedordense.</title>
        <authorList>
            <person name="Maddock D.W."/>
            <person name="Brady C.L."/>
            <person name="Denman S."/>
            <person name="Arnold D."/>
        </authorList>
    </citation>
    <scope>NUCLEOTIDE SEQUENCE [LARGE SCALE GENOMIC DNA]</scope>
    <source>
        <strain evidence="1 2">H11S7</strain>
    </source>
</reference>
<gene>
    <name evidence="1" type="ORF">MUU47_17150</name>
</gene>
<organism evidence="1 2">
    <name type="scientific">Scandinavium hiltneri</name>
    <dbReference type="NCBI Taxonomy" id="2926519"/>
    <lineage>
        <taxon>Bacteria</taxon>
        <taxon>Pseudomonadati</taxon>
        <taxon>Pseudomonadota</taxon>
        <taxon>Gammaproteobacteria</taxon>
        <taxon>Enterobacterales</taxon>
        <taxon>Enterobacteriaceae</taxon>
        <taxon>Scandinavium</taxon>
    </lineage>
</organism>
<sequence length="115" mass="13092">MKAFIAIPFILLLTGCPGGPPGPQTRSTFIEGDHLCFSVDKKDVLSYYRIESSENLDETVVEYNENLHQSYPDDCINFKWHYGYSYTLSYGLNGNDYIHEFFIDNNGQLTHLGGL</sequence>
<evidence type="ECO:0000313" key="2">
    <source>
        <dbReference type="Proteomes" id="UP001205357"/>
    </source>
</evidence>
<dbReference type="EMBL" id="JALIGE010000075">
    <property type="protein sequence ID" value="MCS2162821.1"/>
    <property type="molecule type" value="Genomic_DNA"/>
</dbReference>
<comment type="caution">
    <text evidence="1">The sequence shown here is derived from an EMBL/GenBank/DDBJ whole genome shotgun (WGS) entry which is preliminary data.</text>
</comment>
<evidence type="ECO:0000313" key="1">
    <source>
        <dbReference type="EMBL" id="MCS2162821.1"/>
    </source>
</evidence>